<evidence type="ECO:0000256" key="3">
    <source>
        <dbReference type="ARBA" id="ARBA00006958"/>
    </source>
</evidence>
<evidence type="ECO:0000256" key="7">
    <source>
        <dbReference type="ARBA" id="ARBA00023242"/>
    </source>
</evidence>
<evidence type="ECO:0000256" key="6">
    <source>
        <dbReference type="ARBA" id="ARBA00022801"/>
    </source>
</evidence>
<dbReference type="GO" id="GO:0016787">
    <property type="term" value="F:hydrolase activity"/>
    <property type="evidence" value="ECO:0007669"/>
    <property type="project" value="UniProtKB-KW"/>
</dbReference>
<evidence type="ECO:0000256" key="5">
    <source>
        <dbReference type="ARBA" id="ARBA00022723"/>
    </source>
</evidence>
<dbReference type="GO" id="GO:0046872">
    <property type="term" value="F:metal ion binding"/>
    <property type="evidence" value="ECO:0007669"/>
    <property type="project" value="UniProtKB-KW"/>
</dbReference>
<evidence type="ECO:0000256" key="1">
    <source>
        <dbReference type="ARBA" id="ARBA00001968"/>
    </source>
</evidence>
<keyword evidence="6" id="KW-0378">Hydrolase</keyword>
<keyword evidence="11" id="KW-1185">Reference proteome</keyword>
<keyword evidence="7" id="KW-0539">Nucleus</keyword>
<keyword evidence="5" id="KW-0479">Metal-binding</keyword>
<comment type="cofactor">
    <cofactor evidence="1">
        <name>a divalent metal cation</name>
        <dbReference type="ChEBI" id="CHEBI:60240"/>
    </cofactor>
</comment>
<dbReference type="PANTHER" id="PTHR22930">
    <property type="match status" value="1"/>
</dbReference>
<dbReference type="InterPro" id="IPR045249">
    <property type="entry name" value="HARBI1-like"/>
</dbReference>
<gene>
    <name evidence="10" type="ORF">UTRI_10038</name>
</gene>
<keyword evidence="4" id="KW-0540">Nuclease</keyword>
<dbReference type="GO" id="GO:0004518">
    <property type="term" value="F:nuclease activity"/>
    <property type="evidence" value="ECO:0007669"/>
    <property type="project" value="UniProtKB-KW"/>
</dbReference>
<evidence type="ECO:0000313" key="10">
    <source>
        <dbReference type="EMBL" id="SPO20479.1"/>
    </source>
</evidence>
<dbReference type="OrthoDB" id="2555781at2759"/>
<evidence type="ECO:0000256" key="8">
    <source>
        <dbReference type="SAM" id="MobiDB-lite"/>
    </source>
</evidence>
<organism evidence="10 11">
    <name type="scientific">Ustilago trichophora</name>
    <dbReference type="NCBI Taxonomy" id="86804"/>
    <lineage>
        <taxon>Eukaryota</taxon>
        <taxon>Fungi</taxon>
        <taxon>Dikarya</taxon>
        <taxon>Basidiomycota</taxon>
        <taxon>Ustilaginomycotina</taxon>
        <taxon>Ustilaginomycetes</taxon>
        <taxon>Ustilaginales</taxon>
        <taxon>Ustilaginaceae</taxon>
        <taxon>Ustilago</taxon>
    </lineage>
</organism>
<dbReference type="AlphaFoldDB" id="A0A5C3DU10"/>
<protein>
    <recommendedName>
        <fullName evidence="9">DDE Tnp4 domain-containing protein</fullName>
    </recommendedName>
</protein>
<name>A0A5C3DU10_9BASI</name>
<evidence type="ECO:0000259" key="9">
    <source>
        <dbReference type="Pfam" id="PF13359"/>
    </source>
</evidence>
<feature type="region of interest" description="Disordered" evidence="8">
    <location>
        <begin position="305"/>
        <end position="350"/>
    </location>
</feature>
<proteinExistence type="inferred from homology"/>
<comment type="similarity">
    <text evidence="3">Belongs to the HARBI1 family.</text>
</comment>
<reference evidence="10 11" key="1">
    <citation type="submission" date="2018-03" db="EMBL/GenBank/DDBJ databases">
        <authorList>
            <person name="Guldener U."/>
        </authorList>
    </citation>
    <scope>NUCLEOTIDE SEQUENCE [LARGE SCALE GENOMIC DNA]</scope>
    <source>
        <strain evidence="10 11">NBRC100155</strain>
    </source>
</reference>
<sequence>MTFASEAERSCAKDWVAQRSGVPEWGRGWLVVDGTHVPMAWRPARDGEDYLCYKGGYSMNVALVMLPNSLRIVEYVVGHPGRAQDSRVWTAGSNILRKPRLYLDEGEFVWQDGGYGHSAFTVGPYPHSAADRVDDFRRFNYWLSNTRIRAKHGIAYLKNRFQCLNGYRGNIYRSVDQVMATHTIQACIIAHTFASRYDQPDDIAELLGDVLEDGEAANLASGAALDQTTNNEAVQARQVNQANFARSQSTLTQGMSTNQLTRHRTNMALDLREEVITSLFKAKGFTFVDTTPESRRVDKSAAELELQQQQSQARLHQRAQVQHSEHQRRRQSSVRQRQAATLDPHSASDA</sequence>
<evidence type="ECO:0000256" key="4">
    <source>
        <dbReference type="ARBA" id="ARBA00022722"/>
    </source>
</evidence>
<comment type="subcellular location">
    <subcellularLocation>
        <location evidence="2">Nucleus</location>
    </subcellularLocation>
</comment>
<dbReference type="InterPro" id="IPR027806">
    <property type="entry name" value="HARBI1_dom"/>
</dbReference>
<dbReference type="PANTHER" id="PTHR22930:SF85">
    <property type="entry name" value="GH03217P-RELATED"/>
    <property type="match status" value="1"/>
</dbReference>
<feature type="compositionally biased region" description="Low complexity" evidence="8">
    <location>
        <begin position="305"/>
        <end position="322"/>
    </location>
</feature>
<dbReference type="Proteomes" id="UP000324022">
    <property type="component" value="Unassembled WGS sequence"/>
</dbReference>
<feature type="domain" description="DDE Tnp4" evidence="9">
    <location>
        <begin position="32"/>
        <end position="180"/>
    </location>
</feature>
<dbReference type="EMBL" id="OOIN01000001">
    <property type="protein sequence ID" value="SPO20479.1"/>
    <property type="molecule type" value="Genomic_DNA"/>
</dbReference>
<evidence type="ECO:0000256" key="2">
    <source>
        <dbReference type="ARBA" id="ARBA00004123"/>
    </source>
</evidence>
<accession>A0A5C3DU10</accession>
<dbReference type="GO" id="GO:0005634">
    <property type="term" value="C:nucleus"/>
    <property type="evidence" value="ECO:0007669"/>
    <property type="project" value="UniProtKB-SubCell"/>
</dbReference>
<dbReference type="Pfam" id="PF13359">
    <property type="entry name" value="DDE_Tnp_4"/>
    <property type="match status" value="1"/>
</dbReference>
<evidence type="ECO:0000313" key="11">
    <source>
        <dbReference type="Proteomes" id="UP000324022"/>
    </source>
</evidence>